<feature type="region of interest" description="Disordered" evidence="1">
    <location>
        <begin position="113"/>
        <end position="421"/>
    </location>
</feature>
<evidence type="ECO:0000256" key="1">
    <source>
        <dbReference type="SAM" id="MobiDB-lite"/>
    </source>
</evidence>
<feature type="compositionally biased region" description="Basic and acidic residues" evidence="1">
    <location>
        <begin position="404"/>
        <end position="418"/>
    </location>
</feature>
<feature type="compositionally biased region" description="Low complexity" evidence="1">
    <location>
        <begin position="358"/>
        <end position="367"/>
    </location>
</feature>
<accession>A0ABM4IMC4</accession>
<name>A0ABM4IMC4_ODOVR</name>
<proteinExistence type="predicted"/>
<sequence length="818" mass="84986">MSARSSSLHPGDEGWSLSRPEAQSSSQWHRENCWTATDSSRADPGRAGTREACTAGSQGEAVGLGSVPAISARVDGPCATGLTGIILVTALLCGLEVWREPLRISSAAAVAGTRAEGPGSGWEQPVRGWKDPGRVGAGRAGGSDGGALSPGTVVHLAQAAAGQGQAQPPKDLRGVHPSVLGSVAPHTLTCPANPPGPSGPRVSPQVAAGAEEERLRSCSMRPVSAGPEEHPDGLPFPPQEPPVPAQPEQETRVRSKARAKATGSPPGVQTRKKRAKRPNQRLWGNGAGCQLSMEGRRAGVRDTAPAGALGRPSPTQHSVFTARTHRPFWIGAGRQDPSGGPSPWPGNRPPGATLVPQSLETTLSSRSTEPRGPQAPRCLPRKAVLQHSHACSDHTGPQDARPLTVDKRPATRDGKDPLEPGQRLLLLQAGSLPLPLPECPRPHRLLSRAGVQALEVRELPAADSHEPVRRAQRRRVCPECPSGPARPAFRPLKEPLTPHWLPGPKGRAGQAAVHTGLEPARSRSVTRARDAVSSPETAFPLLAGTARVRAHLGAGPHGVQSTAAFSLSLTVRCHSGPGQHSSFPSNRGQALHWTALAESSLRLPVPPAQCPPLPGVGGKPPEAETLCPESLSAYSIPGTGQGSGIAVPGAEDGSLRPVSDDRCRLSSPFNPDPSPTKPDLEPICQPTSLDEHAPPAPTLHSRSHQRCFALLSGPQGRRPVRARVTCPGQQGASGSARLSPPQHLSWPARGLGVSPPVPTTAPVLASKGPRGQPNSGADSHLPPTVLIPGRGVSVSLDSPPPGHLALTEPGSEKQLALG</sequence>
<dbReference type="Proteomes" id="UP001652640">
    <property type="component" value="Chromosome 2"/>
</dbReference>
<protein>
    <submittedName>
        <fullName evidence="3">Collagen alpha-1(I) chain-like</fullName>
    </submittedName>
</protein>
<feature type="compositionally biased region" description="Basic residues" evidence="1">
    <location>
        <begin position="270"/>
        <end position="279"/>
    </location>
</feature>
<reference evidence="3" key="2">
    <citation type="submission" date="2025-08" db="UniProtKB">
        <authorList>
            <consortium name="RefSeq"/>
        </authorList>
    </citation>
    <scope>IDENTIFICATION</scope>
    <source>
        <tissue evidence="3">Tongue muscle</tissue>
    </source>
</reference>
<organism evidence="2 3">
    <name type="scientific">Odocoileus virginianus</name>
    <name type="common">White-tailed deer</name>
    <dbReference type="NCBI Taxonomy" id="9874"/>
    <lineage>
        <taxon>Eukaryota</taxon>
        <taxon>Metazoa</taxon>
        <taxon>Chordata</taxon>
        <taxon>Craniata</taxon>
        <taxon>Vertebrata</taxon>
        <taxon>Euteleostomi</taxon>
        <taxon>Mammalia</taxon>
        <taxon>Eutheria</taxon>
        <taxon>Laurasiatheria</taxon>
        <taxon>Artiodactyla</taxon>
        <taxon>Ruminantia</taxon>
        <taxon>Pecora</taxon>
        <taxon>Cervidae</taxon>
        <taxon>Odocoileinae</taxon>
        <taxon>Odocoileus</taxon>
    </lineage>
</organism>
<reference evidence="2" key="1">
    <citation type="journal article" date="2022" name="J. Hered.">
        <title>A De Novo Chromosome-Level Genome Assembly of the White-Tailed Deer, Odocoileus Virginianus.</title>
        <authorList>
            <person name="London E.W."/>
            <person name="Roca A.L."/>
            <person name="Novakofski J.E."/>
            <person name="Mateus-Pinilla N.E."/>
        </authorList>
    </citation>
    <scope>NUCLEOTIDE SEQUENCE [LARGE SCALE GENOMIC DNA]</scope>
</reference>
<keyword evidence="2" id="KW-1185">Reference proteome</keyword>
<feature type="compositionally biased region" description="Gly residues" evidence="1">
    <location>
        <begin position="135"/>
        <end position="145"/>
    </location>
</feature>
<dbReference type="RefSeq" id="XP_070328972.1">
    <property type="nucleotide sequence ID" value="XM_070472871.1"/>
</dbReference>
<evidence type="ECO:0000313" key="2">
    <source>
        <dbReference type="Proteomes" id="UP001652640"/>
    </source>
</evidence>
<feature type="region of interest" description="Disordered" evidence="1">
    <location>
        <begin position="638"/>
        <end position="818"/>
    </location>
</feature>
<feature type="compositionally biased region" description="Pro residues" evidence="1">
    <location>
        <begin position="234"/>
        <end position="245"/>
    </location>
</feature>
<feature type="compositionally biased region" description="Low complexity" evidence="1">
    <location>
        <begin position="157"/>
        <end position="167"/>
    </location>
</feature>
<gene>
    <name evidence="3" type="primary">LOC139037024</name>
</gene>
<evidence type="ECO:0000313" key="3">
    <source>
        <dbReference type="RefSeq" id="XP_070328972.1"/>
    </source>
</evidence>
<dbReference type="GeneID" id="139037024"/>
<feature type="region of interest" description="Disordered" evidence="1">
    <location>
        <begin position="1"/>
        <end position="51"/>
    </location>
</feature>